<keyword evidence="2" id="KW-1005">Bacterial flagellum biogenesis</keyword>
<reference evidence="4" key="2">
    <citation type="submission" date="2023-01" db="EMBL/GenBank/DDBJ databases">
        <authorList>
            <person name="Sun Q."/>
            <person name="Evtushenko L."/>
        </authorList>
    </citation>
    <scope>NUCLEOTIDE SEQUENCE</scope>
    <source>
        <strain evidence="4">VKM Ac-1321</strain>
    </source>
</reference>
<dbReference type="InterPro" id="IPR005648">
    <property type="entry name" value="FlgD"/>
</dbReference>
<keyword evidence="5" id="KW-1185">Reference proteome</keyword>
<dbReference type="GO" id="GO:0044781">
    <property type="term" value="P:bacterial-type flagellum organization"/>
    <property type="evidence" value="ECO:0007669"/>
    <property type="project" value="UniProtKB-KW"/>
</dbReference>
<feature type="compositionally biased region" description="Low complexity" evidence="3">
    <location>
        <begin position="136"/>
        <end position="153"/>
    </location>
</feature>
<feature type="compositionally biased region" description="Pro residues" evidence="3">
    <location>
        <begin position="154"/>
        <end position="165"/>
    </location>
</feature>
<evidence type="ECO:0008006" key="6">
    <source>
        <dbReference type="Google" id="ProtNLM"/>
    </source>
</evidence>
<dbReference type="Proteomes" id="UP001143480">
    <property type="component" value="Unassembled WGS sequence"/>
</dbReference>
<evidence type="ECO:0000256" key="1">
    <source>
        <dbReference type="ARBA" id="ARBA00010577"/>
    </source>
</evidence>
<proteinExistence type="inferred from homology"/>
<dbReference type="EMBL" id="BSFP01000118">
    <property type="protein sequence ID" value="GLL07936.1"/>
    <property type="molecule type" value="Genomic_DNA"/>
</dbReference>
<gene>
    <name evidence="4" type="ORF">GCM10017581_096950</name>
</gene>
<evidence type="ECO:0000313" key="4">
    <source>
        <dbReference type="EMBL" id="GLL07936.1"/>
    </source>
</evidence>
<protein>
    <recommendedName>
        <fullName evidence="6">Flagellar basal-body rod modification protein FlgD</fullName>
    </recommendedName>
</protein>
<dbReference type="Pfam" id="PF03963">
    <property type="entry name" value="FlgD"/>
    <property type="match status" value="1"/>
</dbReference>
<organism evidence="4 5">
    <name type="scientific">Dactylosporangium matsuzakiense</name>
    <dbReference type="NCBI Taxonomy" id="53360"/>
    <lineage>
        <taxon>Bacteria</taxon>
        <taxon>Bacillati</taxon>
        <taxon>Actinomycetota</taxon>
        <taxon>Actinomycetes</taxon>
        <taxon>Micromonosporales</taxon>
        <taxon>Micromonosporaceae</taxon>
        <taxon>Dactylosporangium</taxon>
    </lineage>
</organism>
<comment type="caution">
    <text evidence="4">The sequence shown here is derived from an EMBL/GenBank/DDBJ whole genome shotgun (WGS) entry which is preliminary data.</text>
</comment>
<evidence type="ECO:0000256" key="2">
    <source>
        <dbReference type="ARBA" id="ARBA00022795"/>
    </source>
</evidence>
<evidence type="ECO:0000313" key="5">
    <source>
        <dbReference type="Proteomes" id="UP001143480"/>
    </source>
</evidence>
<name>A0A9W6KTQ0_9ACTN</name>
<reference evidence="4" key="1">
    <citation type="journal article" date="2014" name="Int. J. Syst. Evol. Microbiol.">
        <title>Complete genome sequence of Corynebacterium casei LMG S-19264T (=DSM 44701T), isolated from a smear-ripened cheese.</title>
        <authorList>
            <consortium name="US DOE Joint Genome Institute (JGI-PGF)"/>
            <person name="Walter F."/>
            <person name="Albersmeier A."/>
            <person name="Kalinowski J."/>
            <person name="Ruckert C."/>
        </authorList>
    </citation>
    <scope>NUCLEOTIDE SEQUENCE</scope>
    <source>
        <strain evidence="4">VKM Ac-1321</strain>
    </source>
</reference>
<feature type="region of interest" description="Disordered" evidence="3">
    <location>
        <begin position="136"/>
        <end position="180"/>
    </location>
</feature>
<dbReference type="RefSeq" id="WP_261961158.1">
    <property type="nucleotide sequence ID" value="NZ_BAAAXA010000001.1"/>
</dbReference>
<feature type="region of interest" description="Disordered" evidence="3">
    <location>
        <begin position="1"/>
        <end position="23"/>
    </location>
</feature>
<feature type="compositionally biased region" description="Polar residues" evidence="3">
    <location>
        <begin position="170"/>
        <end position="180"/>
    </location>
</feature>
<sequence>MPKTSAPTKKSDSDGPAKPGGDLGKDAFLKLLVTQLKYQDPSNPMDNREFLAQTAQFTTVEKLNDLAETQQSLLSAQLQLGASALIGKTVSYTDTENKVHSGIVSAAKFFTGAPPTLRVGDADVALASVTEIGTPAPAATSSAAQSPTAQSPTPQTPPAPAPQAPAPTQNGQRPGQPASS</sequence>
<dbReference type="AlphaFoldDB" id="A0A9W6KTQ0"/>
<comment type="similarity">
    <text evidence="1">Belongs to the FlgD family.</text>
</comment>
<accession>A0A9W6KTQ0</accession>
<evidence type="ECO:0000256" key="3">
    <source>
        <dbReference type="SAM" id="MobiDB-lite"/>
    </source>
</evidence>